<dbReference type="InterPro" id="IPR000276">
    <property type="entry name" value="GPCR_Rhodpsn"/>
</dbReference>
<keyword evidence="5 7" id="KW-0472">Membrane</keyword>
<dbReference type="Pfam" id="PF00001">
    <property type="entry name" value="7tm_1"/>
    <property type="match status" value="1"/>
</dbReference>
<feature type="compositionally biased region" description="Pro residues" evidence="6">
    <location>
        <begin position="423"/>
        <end position="445"/>
    </location>
</feature>
<sequence>MNVTARNVTAGPLECVSDIGVSDGENLFRFIVHGVLLNAIGAGGVLGNALSVLVLTRPRMRSSINCLLVGLASCDTVVILTSVLLFGLTAIYPYTGRLRYYYYYVCPLLTPLVFPLALVAQTMSVYLTLVVTIERWVAVCRPFRARALCTAARARWYVLGTAAFALLYNAPKFLEVSVERIEDDGEFVYCITASSFRSGLYVTIYIHWMYLVVMYALPFTALAALNVCIVRQVRRASRERARLSRSQRRELSLTTMLFAVVLVFFVCNLLPLVINTCESFFDGQLERLDPLIKTSNLLVMINSSVNFVIYVIFGDKFKRVFLEMFCARAGRHSPDHTRDDSFASCAPATGDRFSLRLTRDSTLRLSSLRQVRANAAGSRRALPTPAVYYPAPAKPSPGSLTSLSSASLAPAVDDCRWNGHRTTPPPPYAPPPYTPPPSSAPPAPT</sequence>
<dbReference type="GO" id="GO:0016020">
    <property type="term" value="C:membrane"/>
    <property type="evidence" value="ECO:0007669"/>
    <property type="project" value="UniProtKB-SubCell"/>
</dbReference>
<evidence type="ECO:0000256" key="4">
    <source>
        <dbReference type="ARBA" id="ARBA00022989"/>
    </source>
</evidence>
<dbReference type="InterPro" id="IPR017452">
    <property type="entry name" value="GPCR_Rhodpsn_7TM"/>
</dbReference>
<feature type="transmembrane region" description="Helical" evidence="7">
    <location>
        <begin position="67"/>
        <end position="92"/>
    </location>
</feature>
<keyword evidence="4 7" id="KW-1133">Transmembrane helix</keyword>
<feature type="domain" description="G-protein coupled receptors family 1 profile" evidence="8">
    <location>
        <begin position="47"/>
        <end position="310"/>
    </location>
</feature>
<dbReference type="Gene3D" id="1.20.1070.10">
    <property type="entry name" value="Rhodopsin 7-helix transmembrane proteins"/>
    <property type="match status" value="1"/>
</dbReference>
<dbReference type="PANTHER" id="PTHR46641:SF2">
    <property type="entry name" value="FMRFAMIDE RECEPTOR"/>
    <property type="match status" value="1"/>
</dbReference>
<accession>A0A4C1XBX7</accession>
<keyword evidence="10" id="KW-1185">Reference proteome</keyword>
<reference evidence="9 10" key="1">
    <citation type="journal article" date="2019" name="Commun. Biol.">
        <title>The bagworm genome reveals a unique fibroin gene that provides high tensile strength.</title>
        <authorList>
            <person name="Kono N."/>
            <person name="Nakamura H."/>
            <person name="Ohtoshi R."/>
            <person name="Tomita M."/>
            <person name="Numata K."/>
            <person name="Arakawa K."/>
        </authorList>
    </citation>
    <scope>NUCLEOTIDE SEQUENCE [LARGE SCALE GENOMIC DNA]</scope>
</reference>
<evidence type="ECO:0000256" key="1">
    <source>
        <dbReference type="ARBA" id="ARBA00004370"/>
    </source>
</evidence>
<evidence type="ECO:0000256" key="3">
    <source>
        <dbReference type="ARBA" id="ARBA00022692"/>
    </source>
</evidence>
<feature type="transmembrane region" description="Helical" evidence="7">
    <location>
        <begin position="294"/>
        <end position="313"/>
    </location>
</feature>
<dbReference type="PROSITE" id="PS50262">
    <property type="entry name" value="G_PROTEIN_RECEP_F1_2"/>
    <property type="match status" value="1"/>
</dbReference>
<keyword evidence="3 7" id="KW-0812">Transmembrane</keyword>
<evidence type="ECO:0000256" key="7">
    <source>
        <dbReference type="SAM" id="Phobius"/>
    </source>
</evidence>
<dbReference type="PRINTS" id="PR00237">
    <property type="entry name" value="GPCRRHODOPSN"/>
</dbReference>
<organism evidence="9 10">
    <name type="scientific">Eumeta variegata</name>
    <name type="common">Bagworm moth</name>
    <name type="synonym">Eumeta japonica</name>
    <dbReference type="NCBI Taxonomy" id="151549"/>
    <lineage>
        <taxon>Eukaryota</taxon>
        <taxon>Metazoa</taxon>
        <taxon>Ecdysozoa</taxon>
        <taxon>Arthropoda</taxon>
        <taxon>Hexapoda</taxon>
        <taxon>Insecta</taxon>
        <taxon>Pterygota</taxon>
        <taxon>Neoptera</taxon>
        <taxon>Endopterygota</taxon>
        <taxon>Lepidoptera</taxon>
        <taxon>Glossata</taxon>
        <taxon>Ditrysia</taxon>
        <taxon>Tineoidea</taxon>
        <taxon>Psychidae</taxon>
        <taxon>Oiketicinae</taxon>
        <taxon>Eumeta</taxon>
    </lineage>
</organism>
<dbReference type="Proteomes" id="UP000299102">
    <property type="component" value="Unassembled WGS sequence"/>
</dbReference>
<dbReference type="SMART" id="SM01381">
    <property type="entry name" value="7TM_GPCR_Srsx"/>
    <property type="match status" value="1"/>
</dbReference>
<dbReference type="GO" id="GO:0004930">
    <property type="term" value="F:G protein-coupled receptor activity"/>
    <property type="evidence" value="ECO:0007669"/>
    <property type="project" value="InterPro"/>
</dbReference>
<comment type="caution">
    <text evidence="9">The sequence shown here is derived from an EMBL/GenBank/DDBJ whole genome shotgun (WGS) entry which is preliminary data.</text>
</comment>
<proteinExistence type="inferred from homology"/>
<evidence type="ECO:0000256" key="2">
    <source>
        <dbReference type="ARBA" id="ARBA00010663"/>
    </source>
</evidence>
<dbReference type="EMBL" id="BGZK01000800">
    <property type="protein sequence ID" value="GBP60918.1"/>
    <property type="molecule type" value="Genomic_DNA"/>
</dbReference>
<feature type="transmembrane region" description="Helical" evidence="7">
    <location>
        <begin position="251"/>
        <end position="274"/>
    </location>
</feature>
<dbReference type="PANTHER" id="PTHR46641">
    <property type="entry name" value="FMRFAMIDE RECEPTOR-RELATED"/>
    <property type="match status" value="1"/>
</dbReference>
<name>A0A4C1XBX7_EUMVA</name>
<dbReference type="OrthoDB" id="10011262at2759"/>
<feature type="transmembrane region" description="Helical" evidence="7">
    <location>
        <begin position="30"/>
        <end position="55"/>
    </location>
</feature>
<evidence type="ECO:0000256" key="6">
    <source>
        <dbReference type="SAM" id="MobiDB-lite"/>
    </source>
</evidence>
<dbReference type="AlphaFoldDB" id="A0A4C1XBX7"/>
<comment type="subcellular location">
    <subcellularLocation>
        <location evidence="1">Membrane</location>
    </subcellularLocation>
</comment>
<feature type="transmembrane region" description="Helical" evidence="7">
    <location>
        <begin position="205"/>
        <end position="230"/>
    </location>
</feature>
<dbReference type="InterPro" id="IPR052954">
    <property type="entry name" value="GPCR-Ligand_Int"/>
</dbReference>
<evidence type="ECO:0000313" key="9">
    <source>
        <dbReference type="EMBL" id="GBP60918.1"/>
    </source>
</evidence>
<feature type="region of interest" description="Disordered" evidence="6">
    <location>
        <begin position="414"/>
        <end position="445"/>
    </location>
</feature>
<dbReference type="CDD" id="cd14978">
    <property type="entry name" value="7tmA_FMRFamide_R-like"/>
    <property type="match status" value="1"/>
</dbReference>
<feature type="transmembrane region" description="Helical" evidence="7">
    <location>
        <begin position="154"/>
        <end position="170"/>
    </location>
</feature>
<dbReference type="SUPFAM" id="SSF81321">
    <property type="entry name" value="Family A G protein-coupled receptor-like"/>
    <property type="match status" value="1"/>
</dbReference>
<keyword evidence="9" id="KW-0675">Receptor</keyword>
<gene>
    <name evidence="9" type="primary">FMRFaR</name>
    <name evidence="9" type="ORF">EVAR_51481_1</name>
</gene>
<evidence type="ECO:0000256" key="5">
    <source>
        <dbReference type="ARBA" id="ARBA00023136"/>
    </source>
</evidence>
<feature type="transmembrane region" description="Helical" evidence="7">
    <location>
        <begin position="112"/>
        <end position="133"/>
    </location>
</feature>
<protein>
    <submittedName>
        <fullName evidence="9">FMRFamide receptor</fullName>
    </submittedName>
</protein>
<evidence type="ECO:0000259" key="8">
    <source>
        <dbReference type="PROSITE" id="PS50262"/>
    </source>
</evidence>
<comment type="similarity">
    <text evidence="2">Belongs to the G-protein coupled receptor 1 family.</text>
</comment>
<dbReference type="STRING" id="151549.A0A4C1XBX7"/>
<evidence type="ECO:0000313" key="10">
    <source>
        <dbReference type="Proteomes" id="UP000299102"/>
    </source>
</evidence>